<dbReference type="EMBL" id="JACYWE010000007">
    <property type="protein sequence ID" value="MBD8507245.1"/>
    <property type="molecule type" value="Genomic_DNA"/>
</dbReference>
<comment type="caution">
    <text evidence="1">The sequence shown here is derived from an EMBL/GenBank/DDBJ whole genome shotgun (WGS) entry which is preliminary data.</text>
</comment>
<sequence>MEGLAVLLIPVLLMFFAMGLDRVERILMASCAADSPLVKTGSPRPD</sequence>
<evidence type="ECO:0000313" key="2">
    <source>
        <dbReference type="Proteomes" id="UP000642993"/>
    </source>
</evidence>
<evidence type="ECO:0000313" key="1">
    <source>
        <dbReference type="EMBL" id="MBD8507245.1"/>
    </source>
</evidence>
<keyword evidence="2" id="KW-1185">Reference proteome</keyword>
<dbReference type="AlphaFoldDB" id="A0A927PLK9"/>
<accession>A0A927PLK9</accession>
<organism evidence="1 2">
    <name type="scientific">Lolliginicoccus lacisalsi</name>
    <dbReference type="NCBI Taxonomy" id="2742202"/>
    <lineage>
        <taxon>Bacteria</taxon>
        <taxon>Bacillati</taxon>
        <taxon>Actinomycetota</taxon>
        <taxon>Actinomycetes</taxon>
        <taxon>Mycobacteriales</taxon>
        <taxon>Hoyosellaceae</taxon>
        <taxon>Lolliginicoccus</taxon>
    </lineage>
</organism>
<protein>
    <submittedName>
        <fullName evidence="1">Uncharacterized protein</fullName>
    </submittedName>
</protein>
<gene>
    <name evidence="1" type="ORF">HT102_12195</name>
</gene>
<proteinExistence type="predicted"/>
<reference evidence="1" key="1">
    <citation type="submission" date="2020-09" db="EMBL/GenBank/DDBJ databases">
        <title>Hoyosella lacisalsi sp. nov., a halotolerant actinobacterium isolated from soil of Lake Gudzhirganskoe.</title>
        <authorList>
            <person name="Yang Q."/>
            <person name="Guo P.Y."/>
            <person name="Liu S.W."/>
            <person name="Li F.N."/>
            <person name="Sun C.H."/>
        </authorList>
    </citation>
    <scope>NUCLEOTIDE SEQUENCE</scope>
    <source>
        <strain evidence="1">G463</strain>
    </source>
</reference>
<dbReference type="RefSeq" id="WP_192039696.1">
    <property type="nucleotide sequence ID" value="NZ_JACYWE010000007.1"/>
</dbReference>
<name>A0A927PLK9_9ACTN</name>
<dbReference type="Proteomes" id="UP000642993">
    <property type="component" value="Unassembled WGS sequence"/>
</dbReference>